<proteinExistence type="predicted"/>
<dbReference type="EMBL" id="VSSQ01004732">
    <property type="protein sequence ID" value="MPM26431.1"/>
    <property type="molecule type" value="Genomic_DNA"/>
</dbReference>
<gene>
    <name evidence="1" type="ORF">SDC9_72932</name>
</gene>
<reference evidence="1" key="1">
    <citation type="submission" date="2019-08" db="EMBL/GenBank/DDBJ databases">
        <authorList>
            <person name="Kucharzyk K."/>
            <person name="Murdoch R.W."/>
            <person name="Higgins S."/>
            <person name="Loffler F."/>
        </authorList>
    </citation>
    <scope>NUCLEOTIDE SEQUENCE</scope>
</reference>
<dbReference type="AlphaFoldDB" id="A0A644YEU5"/>
<accession>A0A644YEU5</accession>
<comment type="caution">
    <text evidence="1">The sequence shown here is derived from an EMBL/GenBank/DDBJ whole genome shotgun (WGS) entry which is preliminary data.</text>
</comment>
<organism evidence="1">
    <name type="scientific">bioreactor metagenome</name>
    <dbReference type="NCBI Taxonomy" id="1076179"/>
    <lineage>
        <taxon>unclassified sequences</taxon>
        <taxon>metagenomes</taxon>
        <taxon>ecological metagenomes</taxon>
    </lineage>
</organism>
<evidence type="ECO:0000313" key="1">
    <source>
        <dbReference type="EMBL" id="MPM26431.1"/>
    </source>
</evidence>
<name>A0A644YEU5_9ZZZZ</name>
<protein>
    <submittedName>
        <fullName evidence="1">Uncharacterized protein</fullName>
    </submittedName>
</protein>
<sequence>MSTGFVEKNCTFGLLNQKRMTPSELLHIRLYNQLLAMHSLTEPREVVAWMGAMQAQALEMPKKALSLFQPEVERVEKFYT</sequence>